<sequence>MDKKTLRLFKNQKFSLSRTMRAWGEEYVTLNIHLYSKQRLVFTRVKVLYSYPKSYSLDKYYSSNYLYSYSFDESTLDFSIHLSINVSEFIFIDLLSLTSPQLLKKRSIKALESEIENTLSATFFLLDYSVTVQILEYFLQIYHLRLQAICTSSLLLEIETHRMR</sequence>
<reference evidence="1 2" key="1">
    <citation type="journal article" date="2018" name="Sci. Rep.">
        <title>Genomic signatures of local adaptation to the degree of environmental predictability in rotifers.</title>
        <authorList>
            <person name="Franch-Gras L."/>
            <person name="Hahn C."/>
            <person name="Garcia-Roger E.M."/>
            <person name="Carmona M.J."/>
            <person name="Serra M."/>
            <person name="Gomez A."/>
        </authorList>
    </citation>
    <scope>NUCLEOTIDE SEQUENCE [LARGE SCALE GENOMIC DNA]</scope>
    <source>
        <strain evidence="1">HYR1</strain>
    </source>
</reference>
<dbReference type="EMBL" id="REGN01005749">
    <property type="protein sequence ID" value="RNA12198.1"/>
    <property type="molecule type" value="Genomic_DNA"/>
</dbReference>
<proteinExistence type="predicted"/>
<organism evidence="1 2">
    <name type="scientific">Brachionus plicatilis</name>
    <name type="common">Marine rotifer</name>
    <name type="synonym">Brachionus muelleri</name>
    <dbReference type="NCBI Taxonomy" id="10195"/>
    <lineage>
        <taxon>Eukaryota</taxon>
        <taxon>Metazoa</taxon>
        <taxon>Spiralia</taxon>
        <taxon>Gnathifera</taxon>
        <taxon>Rotifera</taxon>
        <taxon>Eurotatoria</taxon>
        <taxon>Monogononta</taxon>
        <taxon>Pseudotrocha</taxon>
        <taxon>Ploima</taxon>
        <taxon>Brachionidae</taxon>
        <taxon>Brachionus</taxon>
    </lineage>
</organism>
<evidence type="ECO:0000313" key="2">
    <source>
        <dbReference type="Proteomes" id="UP000276133"/>
    </source>
</evidence>
<accession>A0A3M7QMM5</accession>
<keyword evidence="2" id="KW-1185">Reference proteome</keyword>
<name>A0A3M7QMM5_BRAPC</name>
<protein>
    <submittedName>
        <fullName evidence="1">Uncharacterized protein</fullName>
    </submittedName>
</protein>
<dbReference type="AlphaFoldDB" id="A0A3M7QMM5"/>
<evidence type="ECO:0000313" key="1">
    <source>
        <dbReference type="EMBL" id="RNA12198.1"/>
    </source>
</evidence>
<comment type="caution">
    <text evidence="1">The sequence shown here is derived from an EMBL/GenBank/DDBJ whole genome shotgun (WGS) entry which is preliminary data.</text>
</comment>
<dbReference type="Proteomes" id="UP000276133">
    <property type="component" value="Unassembled WGS sequence"/>
</dbReference>
<gene>
    <name evidence="1" type="ORF">BpHYR1_041395</name>
</gene>